<dbReference type="AlphaFoldDB" id="A0A6P7YAV7"/>
<evidence type="ECO:0000256" key="1">
    <source>
        <dbReference type="SAM" id="Phobius"/>
    </source>
</evidence>
<dbReference type="Proteomes" id="UP000515156">
    <property type="component" value="Chromosome 6"/>
</dbReference>
<accession>A0A6P7YAV7</accession>
<organism evidence="2 5">
    <name type="scientific">Microcaecilia unicolor</name>
    <dbReference type="NCBI Taxonomy" id="1415580"/>
    <lineage>
        <taxon>Eukaryota</taxon>
        <taxon>Metazoa</taxon>
        <taxon>Chordata</taxon>
        <taxon>Craniata</taxon>
        <taxon>Vertebrata</taxon>
        <taxon>Euteleostomi</taxon>
        <taxon>Amphibia</taxon>
        <taxon>Gymnophiona</taxon>
        <taxon>Siphonopidae</taxon>
        <taxon>Microcaecilia</taxon>
    </lineage>
</organism>
<dbReference type="GeneID" id="115472110"/>
<dbReference type="CTD" id="128218"/>
<dbReference type="OrthoDB" id="8950495at2759"/>
<keyword evidence="2" id="KW-1185">Reference proteome</keyword>
<dbReference type="KEGG" id="muo:115472110"/>
<evidence type="ECO:0000313" key="5">
    <source>
        <dbReference type="RefSeq" id="XP_030062071.1"/>
    </source>
</evidence>
<dbReference type="RefSeq" id="XP_030062069.1">
    <property type="nucleotide sequence ID" value="XM_030206209.1"/>
</dbReference>
<sequence>MPELEEMTPPQASGIPDRIQRNILEEHIELRWSQDFKRSVVCYSLAIVLILMCGVGGILLLYSTSSRSGEWRLAIGTILCILALLILMKQLLSSAIQDMNCIRSQEQIDLLKSGGFSDAVVLYISAIIIFTCGIVLIAMSISTPQVNSSRPLNTMFSVGVALAVIGAFIFLCVMLYTIARWCIQFPRILSRGNIGVFTISGRLSENQRRETTSSIANLI</sequence>
<feature type="transmembrane region" description="Helical" evidence="1">
    <location>
        <begin position="120"/>
        <end position="142"/>
    </location>
</feature>
<keyword evidence="1" id="KW-0472">Membrane</keyword>
<protein>
    <submittedName>
        <fullName evidence="3 4">Transmembrane protein 125</fullName>
    </submittedName>
</protein>
<feature type="transmembrane region" description="Helical" evidence="1">
    <location>
        <begin position="40"/>
        <end position="61"/>
    </location>
</feature>
<evidence type="ECO:0000313" key="2">
    <source>
        <dbReference type="Proteomes" id="UP000515156"/>
    </source>
</evidence>
<dbReference type="PANTHER" id="PTHR31416:SF1">
    <property type="entry name" value="TRANSMEMBRANE PROTEIN 125"/>
    <property type="match status" value="1"/>
</dbReference>
<keyword evidence="1" id="KW-1133">Transmembrane helix</keyword>
<name>A0A6P7YAV7_9AMPH</name>
<dbReference type="PANTHER" id="PTHR31416">
    <property type="entry name" value="TRANSMEMBRANE PROTEIN 125"/>
    <property type="match status" value="1"/>
</dbReference>
<keyword evidence="1 3" id="KW-0812">Transmembrane</keyword>
<evidence type="ECO:0000313" key="3">
    <source>
        <dbReference type="RefSeq" id="XP_030062069.1"/>
    </source>
</evidence>
<feature type="transmembrane region" description="Helical" evidence="1">
    <location>
        <begin position="154"/>
        <end position="179"/>
    </location>
</feature>
<dbReference type="RefSeq" id="XP_030062070.1">
    <property type="nucleotide sequence ID" value="XM_030206210.1"/>
</dbReference>
<evidence type="ECO:0000313" key="4">
    <source>
        <dbReference type="RefSeq" id="XP_030062070.1"/>
    </source>
</evidence>
<proteinExistence type="predicted"/>
<feature type="transmembrane region" description="Helical" evidence="1">
    <location>
        <begin position="73"/>
        <end position="92"/>
    </location>
</feature>
<dbReference type="Pfam" id="PF15109">
    <property type="entry name" value="TMEM125"/>
    <property type="match status" value="1"/>
</dbReference>
<dbReference type="InterPro" id="IPR028165">
    <property type="entry name" value="TMEM125"/>
</dbReference>
<dbReference type="RefSeq" id="XP_030062071.1">
    <property type="nucleotide sequence ID" value="XM_030206211.1"/>
</dbReference>
<gene>
    <name evidence="3 4 5" type="primary">TMEM125</name>
</gene>
<reference evidence="3 4" key="1">
    <citation type="submission" date="2025-04" db="UniProtKB">
        <authorList>
            <consortium name="RefSeq"/>
        </authorList>
    </citation>
    <scope>IDENTIFICATION</scope>
</reference>